<dbReference type="PROSITE" id="PS51257">
    <property type="entry name" value="PROKAR_LIPOPROTEIN"/>
    <property type="match status" value="1"/>
</dbReference>
<evidence type="ECO:0008006" key="4">
    <source>
        <dbReference type="Google" id="ProtNLM"/>
    </source>
</evidence>
<feature type="chain" id="PRO_5015696399" description="DUF4843 domain-containing protein" evidence="1">
    <location>
        <begin position="22"/>
        <end position="206"/>
    </location>
</feature>
<feature type="signal peptide" evidence="1">
    <location>
        <begin position="1"/>
        <end position="21"/>
    </location>
</feature>
<evidence type="ECO:0000256" key="1">
    <source>
        <dbReference type="SAM" id="SignalP"/>
    </source>
</evidence>
<proteinExistence type="predicted"/>
<accession>A0A2S9WVH3</accession>
<dbReference type="OrthoDB" id="981650at2"/>
<organism evidence="2 3">
    <name type="scientific">Nonlabens agnitus</name>
    <dbReference type="NCBI Taxonomy" id="870484"/>
    <lineage>
        <taxon>Bacteria</taxon>
        <taxon>Pseudomonadati</taxon>
        <taxon>Bacteroidota</taxon>
        <taxon>Flavobacteriia</taxon>
        <taxon>Flavobacteriales</taxon>
        <taxon>Flavobacteriaceae</taxon>
        <taxon>Nonlabens</taxon>
    </lineage>
</organism>
<reference evidence="2 3" key="1">
    <citation type="submission" date="2016-11" db="EMBL/GenBank/DDBJ databases">
        <title>Trade-off between light-utilization and light-protection in marine flavobacteria.</title>
        <authorList>
            <person name="Kumagai Y."/>
        </authorList>
    </citation>
    <scope>NUCLEOTIDE SEQUENCE [LARGE SCALE GENOMIC DNA]</scope>
    <source>
        <strain evidence="2 3">JCM 17109</strain>
    </source>
</reference>
<evidence type="ECO:0000313" key="2">
    <source>
        <dbReference type="EMBL" id="PRP67463.1"/>
    </source>
</evidence>
<comment type="caution">
    <text evidence="2">The sequence shown here is derived from an EMBL/GenBank/DDBJ whole genome shotgun (WGS) entry which is preliminary data.</text>
</comment>
<dbReference type="Proteomes" id="UP000239532">
    <property type="component" value="Unassembled WGS sequence"/>
</dbReference>
<keyword evidence="1" id="KW-0732">Signal</keyword>
<dbReference type="AlphaFoldDB" id="A0A2S9WVH3"/>
<dbReference type="RefSeq" id="WP_105983193.1">
    <property type="nucleotide sequence ID" value="NZ_MQUC01000003.1"/>
</dbReference>
<keyword evidence="3" id="KW-1185">Reference proteome</keyword>
<name>A0A2S9WVH3_9FLAO</name>
<evidence type="ECO:0000313" key="3">
    <source>
        <dbReference type="Proteomes" id="UP000239532"/>
    </source>
</evidence>
<dbReference type="EMBL" id="MQUC01000003">
    <property type="protein sequence ID" value="PRP67463.1"/>
    <property type="molecule type" value="Genomic_DNA"/>
</dbReference>
<protein>
    <recommendedName>
        <fullName evidence="4">DUF4843 domain-containing protein</fullName>
    </recommendedName>
</protein>
<gene>
    <name evidence="2" type="ORF">BST86_10345</name>
</gene>
<sequence>MLKITKIITGLLMFLTFTSCSDDDAIIDNNQDLKSYELVDIQWRLTETDGQRIIEEQIPEFSFENNSDTVMEIVIEPLKDLKGFSIFKFEDSEAFSVINYEEIKVSIPEEISFLSEGYSNLIGGIKVPLTNEKSSFPFSTTVKNSTNLQPNSKLTSNYTVFLRENKASFLATFKEMNTGEILKLNGGWTGLFFNNLEVETVTNPID</sequence>